<evidence type="ECO:0000313" key="3">
    <source>
        <dbReference type="Proteomes" id="UP000179258"/>
    </source>
</evidence>
<comment type="caution">
    <text evidence="2">The sequence shown here is derived from an EMBL/GenBank/DDBJ whole genome shotgun (WGS) entry which is preliminary data.</text>
</comment>
<sequence>MEEVRAYRTDRFLGFVITLMGFAILFSVDIDRLLVFYRDPWSVLIVSFFAVINPLLFLFGFSFQINPHEVIGRSYFLFKKKFKINDLTHVLYQATWRVTSESSSMRTLHIVRFGGGWKDTISLTNGPFQEKDLADIAKRLKNLNPRIIFNSHAETLMKKSS</sequence>
<dbReference type="Proteomes" id="UP000179258">
    <property type="component" value="Unassembled WGS sequence"/>
</dbReference>
<dbReference type="AlphaFoldDB" id="A0A1G2R350"/>
<evidence type="ECO:0008006" key="4">
    <source>
        <dbReference type="Google" id="ProtNLM"/>
    </source>
</evidence>
<protein>
    <recommendedName>
        <fullName evidence="4">DUF304 domain-containing protein</fullName>
    </recommendedName>
</protein>
<dbReference type="EMBL" id="MHTX01000051">
    <property type="protein sequence ID" value="OHA66819.1"/>
    <property type="molecule type" value="Genomic_DNA"/>
</dbReference>
<feature type="transmembrane region" description="Helical" evidence="1">
    <location>
        <begin position="12"/>
        <end position="30"/>
    </location>
</feature>
<evidence type="ECO:0000256" key="1">
    <source>
        <dbReference type="SAM" id="Phobius"/>
    </source>
</evidence>
<name>A0A1G2R350_9BACT</name>
<keyword evidence="1" id="KW-0812">Transmembrane</keyword>
<gene>
    <name evidence="2" type="ORF">A3D59_00080</name>
</gene>
<organism evidence="2 3">
    <name type="scientific">Candidatus Wildermuthbacteria bacterium RIFCSPHIGHO2_02_FULL_47_17</name>
    <dbReference type="NCBI Taxonomy" id="1802452"/>
    <lineage>
        <taxon>Bacteria</taxon>
        <taxon>Candidatus Wildermuthiibacteriota</taxon>
    </lineage>
</organism>
<accession>A0A1G2R350</accession>
<keyword evidence="1" id="KW-1133">Transmembrane helix</keyword>
<reference evidence="2 3" key="1">
    <citation type="journal article" date="2016" name="Nat. Commun.">
        <title>Thousands of microbial genomes shed light on interconnected biogeochemical processes in an aquifer system.</title>
        <authorList>
            <person name="Anantharaman K."/>
            <person name="Brown C.T."/>
            <person name="Hug L.A."/>
            <person name="Sharon I."/>
            <person name="Castelle C.J."/>
            <person name="Probst A.J."/>
            <person name="Thomas B.C."/>
            <person name="Singh A."/>
            <person name="Wilkins M.J."/>
            <person name="Karaoz U."/>
            <person name="Brodie E.L."/>
            <person name="Williams K.H."/>
            <person name="Hubbard S.S."/>
            <person name="Banfield J.F."/>
        </authorList>
    </citation>
    <scope>NUCLEOTIDE SEQUENCE [LARGE SCALE GENOMIC DNA]</scope>
</reference>
<feature type="transmembrane region" description="Helical" evidence="1">
    <location>
        <begin position="42"/>
        <end position="63"/>
    </location>
</feature>
<keyword evidence="1" id="KW-0472">Membrane</keyword>
<proteinExistence type="predicted"/>
<evidence type="ECO:0000313" key="2">
    <source>
        <dbReference type="EMBL" id="OHA66819.1"/>
    </source>
</evidence>